<evidence type="ECO:0000313" key="6">
    <source>
        <dbReference type="EMBL" id="AAD15518.1"/>
    </source>
</evidence>
<dbReference type="InterPro" id="IPR018289">
    <property type="entry name" value="MULE_transposase_dom"/>
</dbReference>
<dbReference type="SMART" id="SM00575">
    <property type="entry name" value="ZnF_PMZ"/>
    <property type="match status" value="1"/>
</dbReference>
<dbReference type="InterPro" id="IPR006564">
    <property type="entry name" value="Znf_PMZ"/>
</dbReference>
<organism evidence="6">
    <name type="scientific">Arabidopsis thaliana</name>
    <name type="common">Mouse-ear cress</name>
    <dbReference type="NCBI Taxonomy" id="3702"/>
    <lineage>
        <taxon>Eukaryota</taxon>
        <taxon>Viridiplantae</taxon>
        <taxon>Streptophyta</taxon>
        <taxon>Embryophyta</taxon>
        <taxon>Tracheophyta</taxon>
        <taxon>Spermatophyta</taxon>
        <taxon>Magnoliopsida</taxon>
        <taxon>eudicotyledons</taxon>
        <taxon>Gunneridae</taxon>
        <taxon>Pentapetalae</taxon>
        <taxon>rosids</taxon>
        <taxon>malvids</taxon>
        <taxon>Brassicales</taxon>
        <taxon>Brassicaceae</taxon>
        <taxon>Camelineae</taxon>
        <taxon>Arabidopsis</taxon>
    </lineage>
</organism>
<reference evidence="6" key="3">
    <citation type="submission" date="2002-02" db="EMBL/GenBank/DDBJ databases">
        <authorList>
            <person name="Town C.D."/>
            <person name="Kaul S."/>
        </authorList>
    </citation>
    <scope>NUCLEOTIDE SEQUENCE</scope>
</reference>
<dbReference type="Pfam" id="PF10551">
    <property type="entry name" value="MULE"/>
    <property type="match status" value="1"/>
</dbReference>
<evidence type="ECO:0000259" key="5">
    <source>
        <dbReference type="PROSITE" id="PS50966"/>
    </source>
</evidence>
<evidence type="ECO:0000256" key="3">
    <source>
        <dbReference type="ARBA" id="ARBA00022833"/>
    </source>
</evidence>
<feature type="domain" description="SWIM-type" evidence="5">
    <location>
        <begin position="565"/>
        <end position="606"/>
    </location>
</feature>
<dbReference type="InterPro" id="IPR004332">
    <property type="entry name" value="Transposase_MuDR"/>
</dbReference>
<evidence type="ECO:0000256" key="1">
    <source>
        <dbReference type="ARBA" id="ARBA00022723"/>
    </source>
</evidence>
<keyword evidence="1" id="KW-0479">Metal-binding</keyword>
<keyword evidence="2 4" id="KW-0863">Zinc-finger</keyword>
<proteinExistence type="predicted"/>
<gene>
    <name evidence="6" type="ordered locus">At2g07250</name>
</gene>
<keyword evidence="3" id="KW-0862">Zinc</keyword>
<dbReference type="EMBL" id="AC006217">
    <property type="protein sequence ID" value="AAD15518.1"/>
    <property type="molecule type" value="Genomic_DNA"/>
</dbReference>
<dbReference type="Pfam" id="PF03108">
    <property type="entry name" value="DBD_Tnp_Mut"/>
    <property type="match status" value="1"/>
</dbReference>
<sequence length="633" mass="72275">MTWEFELDIELGASLVLIDEHITYHALVDILVEDFQIDSSTNSLKLSYKLVSTSTTIQSHPLYFRNDRQLATFMHKFSQSGGLLQLCLTVEQISVTVEQAETTSNPFVSHFVPTAQAETTSNPFASHSAFTTQAETTSNPFASHSASTTQPRLTSRIIEVCVSETSSILDQQYSSSAFSTGLSDADSLFIGKIFKDKDKMVFTLRMFAVKHNFEFHTVKSDLTRYVLHCIDENCIWRLRATRAGGSERKDHGVGINYSKAWRVQEHAAELARCLPDDSFEVLPRWFHRVQVTNPGSITFFKKDSANKFKYAFLAFGASIRGYKLMRKVISIDGAHLTSKFKGTLLGASAQDGNFNLYPIAFAIVDSENDASWDWFLKCLLNIIPDENDLVFVSDRAASIASGLSGNYPLAHHGLCTFHLQKNLETHFRGSSLIPVYYAVSRVYTKTEFDSLFWEITNSDKKLAQYLWEVDVRKWSRAYSPSNRYNIMTSNLAESVNALLKQNREYPIVCLFESIRSIMTWWFNERREESSQHPSAVTRNVGKKLKASYDTSTRWLEVCQVNQEEFEVKGDTKTHLVNLDKRTCTCCMFDIDKFPCAHGITSAKHINLNENMFVDEFHSTYRFYLYSSQLYKRF</sequence>
<dbReference type="InterPro" id="IPR007527">
    <property type="entry name" value="Znf_SWIM"/>
</dbReference>
<reference evidence="6" key="2">
    <citation type="submission" date="2000-03" db="EMBL/GenBank/DDBJ databases">
        <authorList>
            <person name="Lin X."/>
            <person name="Kaul S."/>
            <person name="Shea T.P."/>
            <person name="Fujii C.Y."/>
            <person name="Shen M."/>
            <person name="VanAken S.E."/>
            <person name="Barnstead M.E."/>
            <person name="Mason T.M."/>
            <person name="Bowman C.L."/>
            <person name="Ronning C.M."/>
            <person name="Benito M.-I."/>
            <person name="Carrera A.J."/>
            <person name="Creasy T.H."/>
            <person name="Buell C.R."/>
            <person name="Town C.D."/>
            <person name="Nierman W.C."/>
            <person name="Fraser C.M."/>
            <person name="Venter J.C."/>
        </authorList>
    </citation>
    <scope>NUCLEOTIDE SEQUENCE</scope>
</reference>
<dbReference type="GO" id="GO:0008270">
    <property type="term" value="F:zinc ion binding"/>
    <property type="evidence" value="ECO:0007669"/>
    <property type="project" value="UniProtKB-KW"/>
</dbReference>
<name>Q9ZQL6_ARATH</name>
<evidence type="ECO:0000256" key="2">
    <source>
        <dbReference type="ARBA" id="ARBA00022771"/>
    </source>
</evidence>
<dbReference type="PANTHER" id="PTHR31973:SF195">
    <property type="entry name" value="MUDR FAMILY TRANSPOSASE"/>
    <property type="match status" value="1"/>
</dbReference>
<dbReference type="PROSITE" id="PS50966">
    <property type="entry name" value="ZF_SWIM"/>
    <property type="match status" value="1"/>
</dbReference>
<protein>
    <submittedName>
        <fullName evidence="6">Mutator-like transposase</fullName>
    </submittedName>
</protein>
<dbReference type="PANTHER" id="PTHR31973">
    <property type="entry name" value="POLYPROTEIN, PUTATIVE-RELATED"/>
    <property type="match status" value="1"/>
</dbReference>
<evidence type="ECO:0000256" key="4">
    <source>
        <dbReference type="PROSITE-ProRule" id="PRU00325"/>
    </source>
</evidence>
<dbReference type="PIR" id="F84483">
    <property type="entry name" value="F84483"/>
</dbReference>
<reference key="1">
    <citation type="journal article" date="1999" name="Nature">
        <title>Sequence and analysis of chromosome 2 of the plant Arabidopsis thaliana.</title>
        <authorList>
            <person name="Lin X."/>
            <person name="Kaul S."/>
            <person name="Rounsley S."/>
            <person name="Shea T.P."/>
            <person name="Benito M.I."/>
            <person name="Town C.D."/>
            <person name="Fujii C.Y."/>
            <person name="Mason T."/>
            <person name="Bowman C.L."/>
            <person name="Barnstead M."/>
            <person name="Feldblyum T.V."/>
            <person name="Buell C.R."/>
            <person name="Ketchum K.A."/>
            <person name="Lee J."/>
            <person name="Ronning C.M."/>
            <person name="Koo H.L."/>
            <person name="Moffat K.S."/>
            <person name="Cronin L.A."/>
            <person name="Shen M."/>
            <person name="Pai G."/>
            <person name="Van Aken S."/>
            <person name="Umayam L."/>
            <person name="Tallon L.J."/>
            <person name="Gill J.E."/>
            <person name="Adams M.D."/>
            <person name="Carrera A.J."/>
            <person name="Creasy T.H."/>
            <person name="Goodman H.M."/>
            <person name="Somerville C.R."/>
            <person name="Copenhaver G.P."/>
            <person name="Preuss D."/>
            <person name="Nierman W.C."/>
            <person name="White O."/>
            <person name="Eisen J.A."/>
            <person name="Salzberg S.L."/>
            <person name="Fraser C.M."/>
            <person name="Venter J.C."/>
        </authorList>
    </citation>
    <scope>NUCLEOTIDE SEQUENCE [LARGE SCALE GENOMIC DNA]</scope>
    <source>
        <strain>cv. Columbia</strain>
    </source>
</reference>
<dbReference type="AlphaFoldDB" id="Q9ZQL6"/>
<dbReference type="Pfam" id="PF04434">
    <property type="entry name" value="SWIM"/>
    <property type="match status" value="1"/>
</dbReference>
<accession>Q9ZQL6</accession>